<evidence type="ECO:0000313" key="6">
    <source>
        <dbReference type="EMBL" id="SUB56645.1"/>
    </source>
</evidence>
<evidence type="ECO:0000256" key="4">
    <source>
        <dbReference type="ARBA" id="ARBA00022840"/>
    </source>
</evidence>
<keyword evidence="2" id="KW-0813">Transport</keyword>
<organism evidence="6 7">
    <name type="scientific">Peptoniphilus lacrimalis</name>
    <dbReference type="NCBI Taxonomy" id="33031"/>
    <lineage>
        <taxon>Bacteria</taxon>
        <taxon>Bacillati</taxon>
        <taxon>Bacillota</taxon>
        <taxon>Tissierellia</taxon>
        <taxon>Tissierellales</taxon>
        <taxon>Peptoniphilaceae</taxon>
        <taxon>Peptoniphilus</taxon>
    </lineage>
</organism>
<keyword evidence="4 6" id="KW-0067">ATP-binding</keyword>
<evidence type="ECO:0000256" key="1">
    <source>
        <dbReference type="ARBA" id="ARBA00005417"/>
    </source>
</evidence>
<feature type="domain" description="ABC transporter" evidence="5">
    <location>
        <begin position="5"/>
        <end position="249"/>
    </location>
</feature>
<evidence type="ECO:0000256" key="3">
    <source>
        <dbReference type="ARBA" id="ARBA00022741"/>
    </source>
</evidence>
<dbReference type="PANTHER" id="PTHR43776">
    <property type="entry name" value="TRANSPORT ATP-BINDING PROTEIN"/>
    <property type="match status" value="1"/>
</dbReference>
<dbReference type="SUPFAM" id="SSF52540">
    <property type="entry name" value="P-loop containing nucleoside triphosphate hydrolases"/>
    <property type="match status" value="1"/>
</dbReference>
<dbReference type="FunFam" id="3.40.50.300:FF:000016">
    <property type="entry name" value="Oligopeptide ABC transporter ATP-binding component"/>
    <property type="match status" value="1"/>
</dbReference>
<protein>
    <submittedName>
        <fullName evidence="6">Glutathione import ATP-binding protein GsiA</fullName>
        <ecNumber evidence="6">3.6.3.-</ecNumber>
    </submittedName>
</protein>
<proteinExistence type="inferred from homology"/>
<dbReference type="AlphaFoldDB" id="A0A379C4I3"/>
<dbReference type="OrthoDB" id="9806285at2"/>
<dbReference type="PANTHER" id="PTHR43776:SF7">
    <property type="entry name" value="D,D-DIPEPTIDE TRANSPORT ATP-BINDING PROTEIN DDPF-RELATED"/>
    <property type="match status" value="1"/>
</dbReference>
<dbReference type="InterPro" id="IPR003593">
    <property type="entry name" value="AAA+_ATPase"/>
</dbReference>
<dbReference type="RefSeq" id="WP_019035256.1">
    <property type="nucleotide sequence ID" value="NZ_UGSZ01000001.1"/>
</dbReference>
<accession>A0A379C4I3</accession>
<keyword evidence="6" id="KW-0378">Hydrolase</keyword>
<dbReference type="STRING" id="1122949.GCA_000378725_01639"/>
<dbReference type="InterPro" id="IPR050319">
    <property type="entry name" value="ABC_transp_ATP-bind"/>
</dbReference>
<dbReference type="InterPro" id="IPR003439">
    <property type="entry name" value="ABC_transporter-like_ATP-bd"/>
</dbReference>
<dbReference type="GO" id="GO:0005524">
    <property type="term" value="F:ATP binding"/>
    <property type="evidence" value="ECO:0007669"/>
    <property type="project" value="UniProtKB-KW"/>
</dbReference>
<sequence length="259" mass="29504">MNEILQIKNLMKSFKIKNKTVNALNDISFDINKGECLGIVGESGSGKSTLARCLMGLYKDAKGQIIYQNKNILEFNKKEYVNYWVNVQMIFQDPYSSLNPRKTCFQIISEGLKNLEKVNDKKELEKRVLKTMEICGLSKFFRDRYPYEFSGGQRQRISIARAIAVNPKIIIADEPTSALDVSIQAQIINLLSDLKSQYGLTLVFISHDLALVKHIADQVLVMQKGSLKEKNTVDEIFENPKDDYTKKLLSSLPKEDPNE</sequence>
<dbReference type="InterPro" id="IPR017871">
    <property type="entry name" value="ABC_transporter-like_CS"/>
</dbReference>
<dbReference type="Gene3D" id="3.40.50.300">
    <property type="entry name" value="P-loop containing nucleotide triphosphate hydrolases"/>
    <property type="match status" value="1"/>
</dbReference>
<comment type="similarity">
    <text evidence="1">Belongs to the ABC transporter superfamily.</text>
</comment>
<keyword evidence="3" id="KW-0547">Nucleotide-binding</keyword>
<dbReference type="EMBL" id="UGSZ01000001">
    <property type="protein sequence ID" value="SUB56645.1"/>
    <property type="molecule type" value="Genomic_DNA"/>
</dbReference>
<gene>
    <name evidence="6" type="primary">gsiA_2</name>
    <name evidence="6" type="ORF">NCTC13149_00417</name>
</gene>
<dbReference type="GO" id="GO:0016887">
    <property type="term" value="F:ATP hydrolysis activity"/>
    <property type="evidence" value="ECO:0007669"/>
    <property type="project" value="InterPro"/>
</dbReference>
<dbReference type="EC" id="3.6.3.-" evidence="6"/>
<evidence type="ECO:0000256" key="2">
    <source>
        <dbReference type="ARBA" id="ARBA00022448"/>
    </source>
</evidence>
<evidence type="ECO:0000313" key="7">
    <source>
        <dbReference type="Proteomes" id="UP000255517"/>
    </source>
</evidence>
<evidence type="ECO:0000259" key="5">
    <source>
        <dbReference type="PROSITE" id="PS50893"/>
    </source>
</evidence>
<dbReference type="GO" id="GO:0055085">
    <property type="term" value="P:transmembrane transport"/>
    <property type="evidence" value="ECO:0007669"/>
    <property type="project" value="UniProtKB-ARBA"/>
</dbReference>
<name>A0A379C4I3_9FIRM</name>
<dbReference type="Pfam" id="PF00005">
    <property type="entry name" value="ABC_tran"/>
    <property type="match status" value="1"/>
</dbReference>
<dbReference type="CDD" id="cd03257">
    <property type="entry name" value="ABC_NikE_OppD_transporters"/>
    <property type="match status" value="1"/>
</dbReference>
<reference evidence="6 7" key="1">
    <citation type="submission" date="2018-06" db="EMBL/GenBank/DDBJ databases">
        <authorList>
            <consortium name="Pathogen Informatics"/>
            <person name="Doyle S."/>
        </authorList>
    </citation>
    <scope>NUCLEOTIDE SEQUENCE [LARGE SCALE GENOMIC DNA]</scope>
    <source>
        <strain evidence="6 7">NCTC13149</strain>
    </source>
</reference>
<dbReference type="PROSITE" id="PS50893">
    <property type="entry name" value="ABC_TRANSPORTER_2"/>
    <property type="match status" value="1"/>
</dbReference>
<dbReference type="Proteomes" id="UP000255517">
    <property type="component" value="Unassembled WGS sequence"/>
</dbReference>
<dbReference type="InterPro" id="IPR027417">
    <property type="entry name" value="P-loop_NTPase"/>
</dbReference>
<dbReference type="PROSITE" id="PS00211">
    <property type="entry name" value="ABC_TRANSPORTER_1"/>
    <property type="match status" value="1"/>
</dbReference>
<dbReference type="SMART" id="SM00382">
    <property type="entry name" value="AAA"/>
    <property type="match status" value="1"/>
</dbReference>